<gene>
    <name evidence="3" type="ORF">FNH13_07970</name>
</gene>
<dbReference type="KEGG" id="orz:FNH13_07970"/>
<dbReference type="InterPro" id="IPR036388">
    <property type="entry name" value="WH-like_DNA-bd_sf"/>
</dbReference>
<evidence type="ECO:0000256" key="1">
    <source>
        <dbReference type="SAM" id="MobiDB-lite"/>
    </source>
</evidence>
<evidence type="ECO:0000313" key="4">
    <source>
        <dbReference type="Proteomes" id="UP000315395"/>
    </source>
</evidence>
<keyword evidence="4" id="KW-1185">Reference proteome</keyword>
<organism evidence="3 4">
    <name type="scientific">Ornithinimicrobium ciconiae</name>
    <dbReference type="NCBI Taxonomy" id="2594265"/>
    <lineage>
        <taxon>Bacteria</taxon>
        <taxon>Bacillati</taxon>
        <taxon>Actinomycetota</taxon>
        <taxon>Actinomycetes</taxon>
        <taxon>Micrococcales</taxon>
        <taxon>Ornithinimicrobiaceae</taxon>
        <taxon>Ornithinimicrobium</taxon>
    </lineage>
</organism>
<dbReference type="Proteomes" id="UP000315395">
    <property type="component" value="Chromosome"/>
</dbReference>
<accession>A0A516G9T9</accession>
<dbReference type="Gene3D" id="1.10.10.10">
    <property type="entry name" value="Winged helix-like DNA-binding domain superfamily/Winged helix DNA-binding domain"/>
    <property type="match status" value="1"/>
</dbReference>
<dbReference type="Pfam" id="PF03704">
    <property type="entry name" value="BTAD"/>
    <property type="match status" value="1"/>
</dbReference>
<feature type="domain" description="Bacterial transcriptional activator" evidence="2">
    <location>
        <begin position="115"/>
        <end position="253"/>
    </location>
</feature>
<dbReference type="SUPFAM" id="SSF48452">
    <property type="entry name" value="TPR-like"/>
    <property type="match status" value="1"/>
</dbReference>
<dbReference type="AlphaFoldDB" id="A0A516G9T9"/>
<feature type="region of interest" description="Disordered" evidence="1">
    <location>
        <begin position="1"/>
        <end position="21"/>
    </location>
</feature>
<dbReference type="InterPro" id="IPR051677">
    <property type="entry name" value="AfsR-DnrI-RedD_regulator"/>
</dbReference>
<dbReference type="InterPro" id="IPR011990">
    <property type="entry name" value="TPR-like_helical_dom_sf"/>
</dbReference>
<protein>
    <submittedName>
        <fullName evidence="3">SARP family transcriptional regulator</fullName>
    </submittedName>
</protein>
<dbReference type="EMBL" id="CP041616">
    <property type="protein sequence ID" value="QDO88291.1"/>
    <property type="molecule type" value="Genomic_DNA"/>
</dbReference>
<dbReference type="RefSeq" id="WP_143782966.1">
    <property type="nucleotide sequence ID" value="NZ_CP041616.1"/>
</dbReference>
<dbReference type="Gene3D" id="1.25.40.10">
    <property type="entry name" value="Tetratricopeptide repeat domain"/>
    <property type="match status" value="1"/>
</dbReference>
<evidence type="ECO:0000259" key="2">
    <source>
        <dbReference type="SMART" id="SM01043"/>
    </source>
</evidence>
<sequence>MTALSIITPDQEPRPWATSRPDRPAALSLCLLGGYTCRDRGREVDLPLGAQQLMAFLALHGPSTRSAVAGSLWPEVTEVRALANLRTRVWRIRKCLPRALRTHGQIVALGAETWVDSQALDALAASLLHHTLTDTAALLDGLGLLRAGDLLPGWDDEWVTLERERLRQLRLQALESSVQVLLRAQEPDVALDLALQAVKAEPLRESAYAALIRVHLAEGNVAEARRQFGVCSALLQRELGVAPSDRLTALDVW</sequence>
<dbReference type="PANTHER" id="PTHR35807">
    <property type="entry name" value="TRANSCRIPTIONAL REGULATOR REDD-RELATED"/>
    <property type="match status" value="1"/>
</dbReference>
<reference evidence="3 4" key="1">
    <citation type="submission" date="2019-07" db="EMBL/GenBank/DDBJ databases">
        <title>complete genome sequencing of Ornithinimicrobium sp. H23M54.</title>
        <authorList>
            <person name="Bae J.-W."/>
            <person name="Lee S.-Y."/>
        </authorList>
    </citation>
    <scope>NUCLEOTIDE SEQUENCE [LARGE SCALE GENOMIC DNA]</scope>
    <source>
        <strain evidence="3 4">H23M54</strain>
    </source>
</reference>
<evidence type="ECO:0000313" key="3">
    <source>
        <dbReference type="EMBL" id="QDO88291.1"/>
    </source>
</evidence>
<dbReference type="InterPro" id="IPR005158">
    <property type="entry name" value="BTAD"/>
</dbReference>
<proteinExistence type="predicted"/>
<dbReference type="SMART" id="SM01043">
    <property type="entry name" value="BTAD"/>
    <property type="match status" value="1"/>
</dbReference>
<dbReference type="OrthoDB" id="5509004at2"/>
<name>A0A516G9T9_9MICO</name>